<organism evidence="3 4">
    <name type="scientific">Steroidobacter denitrificans</name>
    <dbReference type="NCBI Taxonomy" id="465721"/>
    <lineage>
        <taxon>Bacteria</taxon>
        <taxon>Pseudomonadati</taxon>
        <taxon>Pseudomonadota</taxon>
        <taxon>Gammaproteobacteria</taxon>
        <taxon>Steroidobacterales</taxon>
        <taxon>Steroidobacteraceae</taxon>
        <taxon>Steroidobacter</taxon>
    </lineage>
</organism>
<feature type="domain" description="Fe/B12 periplasmic-binding" evidence="2">
    <location>
        <begin position="20"/>
        <end position="270"/>
    </location>
</feature>
<evidence type="ECO:0000256" key="1">
    <source>
        <dbReference type="SAM" id="SignalP"/>
    </source>
</evidence>
<sequence length="270" mass="29209">MLVVVLVLITVTPVVAAGPRIASINPCVDAILVRVADADQIVGISHYSQDPRSTSISMDVAMRFHATSGTAEEIVVLQPDILMSGPHASPATLLALERMNIRVMTYPVPDSVKRSIEQVQSIAAAAGHPERGKQLVEEIASAVERARFDEGAPITALIWQSGGMVPGTGTLSDQLLQLAGFKNMSTDYGLKQWDVLPIEYLLSKPPRLVLSISRSDAAGDRMLGHPAIDKLPRDAVTFRSYPFRLLSCAGPTIIDAITRLAEIRRELVLR</sequence>
<dbReference type="SUPFAM" id="SSF53807">
    <property type="entry name" value="Helical backbone' metal receptor"/>
    <property type="match status" value="1"/>
</dbReference>
<feature type="signal peptide" evidence="1">
    <location>
        <begin position="1"/>
        <end position="16"/>
    </location>
</feature>
<dbReference type="Pfam" id="PF01497">
    <property type="entry name" value="Peripla_BP_2"/>
    <property type="match status" value="1"/>
</dbReference>
<reference evidence="3 4" key="1">
    <citation type="submission" date="2015-06" db="EMBL/GenBank/DDBJ databases">
        <title>A Comprehensive Approach to Explore the Metabolic and Phylogenetic Diversity of Bacterial Steroid Degradation in the Environment: Testosterone as an Example.</title>
        <authorList>
            <person name="Yang F.-C."/>
            <person name="Chen Y.-L."/>
            <person name="Yu C.-P."/>
            <person name="Tang S.-L."/>
            <person name="Wang P.-H."/>
            <person name="Ismail W."/>
            <person name="Wang C.-H."/>
            <person name="Yang C.-Y."/>
            <person name="Chiang Y.-R."/>
        </authorList>
    </citation>
    <scope>NUCLEOTIDE SEQUENCE [LARGE SCALE GENOMIC DNA]</scope>
    <source>
        <strain evidence="3 4">DSM 18526</strain>
    </source>
</reference>
<evidence type="ECO:0000313" key="3">
    <source>
        <dbReference type="EMBL" id="AMN48413.1"/>
    </source>
</evidence>
<accession>A0A127FDH5</accession>
<dbReference type="Proteomes" id="UP000070250">
    <property type="component" value="Chromosome"/>
</dbReference>
<proteinExistence type="predicted"/>
<feature type="chain" id="PRO_5007448368" evidence="1">
    <location>
        <begin position="17"/>
        <end position="270"/>
    </location>
</feature>
<name>A0A127FDH5_STEDE</name>
<dbReference type="AlphaFoldDB" id="A0A127FDH5"/>
<dbReference type="OrthoDB" id="6869405at2"/>
<dbReference type="PROSITE" id="PS50983">
    <property type="entry name" value="FE_B12_PBP"/>
    <property type="match status" value="1"/>
</dbReference>
<dbReference type="PANTHER" id="PTHR30535">
    <property type="entry name" value="VITAMIN B12-BINDING PROTEIN"/>
    <property type="match status" value="1"/>
</dbReference>
<dbReference type="KEGG" id="sdf:ACG33_15170"/>
<dbReference type="EMBL" id="CP011971">
    <property type="protein sequence ID" value="AMN48413.1"/>
    <property type="molecule type" value="Genomic_DNA"/>
</dbReference>
<gene>
    <name evidence="3" type="ORF">ACG33_15170</name>
</gene>
<evidence type="ECO:0000313" key="4">
    <source>
        <dbReference type="Proteomes" id="UP000070250"/>
    </source>
</evidence>
<keyword evidence="4" id="KW-1185">Reference proteome</keyword>
<dbReference type="PANTHER" id="PTHR30535:SF4">
    <property type="entry name" value="HEMIN-BINDING PERIPLASMIC PROTEIN HMUT"/>
    <property type="match status" value="1"/>
</dbReference>
<dbReference type="STRING" id="465721.ACG33_15170"/>
<keyword evidence="1" id="KW-0732">Signal</keyword>
<dbReference type="InterPro" id="IPR050902">
    <property type="entry name" value="ABC_Transporter_SBP"/>
</dbReference>
<evidence type="ECO:0000259" key="2">
    <source>
        <dbReference type="PROSITE" id="PS50983"/>
    </source>
</evidence>
<dbReference type="Gene3D" id="3.40.50.1980">
    <property type="entry name" value="Nitrogenase molybdenum iron protein domain"/>
    <property type="match status" value="2"/>
</dbReference>
<dbReference type="InterPro" id="IPR002491">
    <property type="entry name" value="ABC_transptr_periplasmic_BD"/>
</dbReference>
<protein>
    <submittedName>
        <fullName evidence="3">ABC transporter substrate-binding protein</fullName>
    </submittedName>
</protein>